<keyword evidence="1" id="KW-0472">Membrane</keyword>
<keyword evidence="1" id="KW-1133">Transmembrane helix</keyword>
<sequence length="64" mass="7310">MTAEKACFVRSPFGFNDRTNSTTNWTSMFTVIGIITIIAYLNNRHLKYLGFGFVISYFTSSMNL</sequence>
<keyword evidence="1" id="KW-0812">Transmembrane</keyword>
<reference evidence="2 3" key="1">
    <citation type="submission" date="2019-03" db="EMBL/GenBank/DDBJ databases">
        <title>Genomic Encyclopedia of Archaeal and Bacterial Type Strains, Phase II (KMG-II): from individual species to whole genera.</title>
        <authorList>
            <person name="Goeker M."/>
        </authorList>
    </citation>
    <scope>NUCLEOTIDE SEQUENCE [LARGE SCALE GENOMIC DNA]</scope>
    <source>
        <strain evidence="2 3">DSM 19034</strain>
    </source>
</reference>
<evidence type="ECO:0000313" key="3">
    <source>
        <dbReference type="Proteomes" id="UP000295499"/>
    </source>
</evidence>
<name>A0A4R6ING3_9SPHI</name>
<dbReference type="EMBL" id="SNWM01000001">
    <property type="protein sequence ID" value="TDO23794.1"/>
    <property type="molecule type" value="Genomic_DNA"/>
</dbReference>
<feature type="transmembrane region" description="Helical" evidence="1">
    <location>
        <begin position="22"/>
        <end position="41"/>
    </location>
</feature>
<accession>A0A4R6ING3</accession>
<dbReference type="AlphaFoldDB" id="A0A4R6ING3"/>
<dbReference type="Proteomes" id="UP000295499">
    <property type="component" value="Unassembled WGS sequence"/>
</dbReference>
<comment type="caution">
    <text evidence="2">The sequence shown here is derived from an EMBL/GenBank/DDBJ whole genome shotgun (WGS) entry which is preliminary data.</text>
</comment>
<proteinExistence type="predicted"/>
<keyword evidence="3" id="KW-1185">Reference proteome</keyword>
<evidence type="ECO:0000256" key="1">
    <source>
        <dbReference type="SAM" id="Phobius"/>
    </source>
</evidence>
<gene>
    <name evidence="2" type="ORF">CLV32_0079</name>
</gene>
<evidence type="ECO:0000313" key="2">
    <source>
        <dbReference type="EMBL" id="TDO23794.1"/>
    </source>
</evidence>
<protein>
    <submittedName>
        <fullName evidence="2">Uncharacterized protein</fullName>
    </submittedName>
</protein>
<organism evidence="2 3">
    <name type="scientific">Pedobacter duraquae</name>
    <dbReference type="NCBI Taxonomy" id="425511"/>
    <lineage>
        <taxon>Bacteria</taxon>
        <taxon>Pseudomonadati</taxon>
        <taxon>Bacteroidota</taxon>
        <taxon>Sphingobacteriia</taxon>
        <taxon>Sphingobacteriales</taxon>
        <taxon>Sphingobacteriaceae</taxon>
        <taxon>Pedobacter</taxon>
    </lineage>
</organism>